<dbReference type="Gene3D" id="1.10.260.40">
    <property type="entry name" value="lambda repressor-like DNA-binding domains"/>
    <property type="match status" value="1"/>
</dbReference>
<proteinExistence type="predicted"/>
<dbReference type="SMART" id="SM00530">
    <property type="entry name" value="HTH_XRE"/>
    <property type="match status" value="1"/>
</dbReference>
<dbReference type="EMBL" id="LBUU01000002">
    <property type="protein sequence ID" value="KKQ71010.1"/>
    <property type="molecule type" value="Genomic_DNA"/>
</dbReference>
<reference evidence="2" key="1">
    <citation type="journal article" date="2015" name="Nature">
        <title>rRNA introns, odd ribosomes, and small enigmatic genomes across a large radiation of phyla.</title>
        <authorList>
            <person name="Brown C.T."/>
            <person name="Hug L.A."/>
            <person name="Thomas B.C."/>
            <person name="Sharon I."/>
            <person name="Castelle C.J."/>
            <person name="Singh A."/>
            <person name="Wilkins M.J."/>
            <person name="Williams K.H."/>
            <person name="Banfield J.F."/>
        </authorList>
    </citation>
    <scope>NUCLEOTIDE SEQUENCE [LARGE SCALE GENOMIC DNA]</scope>
</reference>
<sequence length="125" mass="14290">MEKKTNNFGAILKEFRFKKNLSLREVCKEIGYDPSNWSKIERGVLAPPTDLNTLHKWALTLGLKKGDSAYQDFIDQANISQGIIPEDILAQKNLVKSLPAFFRTIRNDKPSKEEIDTLIKLIRNS</sequence>
<dbReference type="AlphaFoldDB" id="A0A0G0K697"/>
<comment type="caution">
    <text evidence="2">The sequence shown here is derived from an EMBL/GenBank/DDBJ whole genome shotgun (WGS) entry which is preliminary data.</text>
</comment>
<evidence type="ECO:0000313" key="2">
    <source>
        <dbReference type="EMBL" id="KKQ71010.1"/>
    </source>
</evidence>
<name>A0A0G0K697_9BACT</name>
<evidence type="ECO:0000259" key="1">
    <source>
        <dbReference type="SMART" id="SM00530"/>
    </source>
</evidence>
<feature type="domain" description="HTH cro/C1-type" evidence="1">
    <location>
        <begin position="11"/>
        <end position="68"/>
    </location>
</feature>
<dbReference type="GO" id="GO:0003677">
    <property type="term" value="F:DNA binding"/>
    <property type="evidence" value="ECO:0007669"/>
    <property type="project" value="InterPro"/>
</dbReference>
<dbReference type="InterPro" id="IPR010982">
    <property type="entry name" value="Lambda_DNA-bd_dom_sf"/>
</dbReference>
<dbReference type="Proteomes" id="UP000034022">
    <property type="component" value="Unassembled WGS sequence"/>
</dbReference>
<dbReference type="Pfam" id="PF13560">
    <property type="entry name" value="HTH_31"/>
    <property type="match status" value="1"/>
</dbReference>
<dbReference type="CDD" id="cd00093">
    <property type="entry name" value="HTH_XRE"/>
    <property type="match status" value="1"/>
</dbReference>
<accession>A0A0G0K697</accession>
<dbReference type="InterPro" id="IPR001387">
    <property type="entry name" value="Cro/C1-type_HTH"/>
</dbReference>
<gene>
    <name evidence="2" type="ORF">US91_C0002G0089</name>
</gene>
<evidence type="ECO:0000313" key="3">
    <source>
        <dbReference type="Proteomes" id="UP000034022"/>
    </source>
</evidence>
<organism evidence="2 3">
    <name type="scientific">Candidatus Falkowbacteria bacterium GW2011_GWE1_38_31</name>
    <dbReference type="NCBI Taxonomy" id="1618638"/>
    <lineage>
        <taxon>Bacteria</taxon>
        <taxon>Candidatus Falkowiibacteriota</taxon>
    </lineage>
</organism>
<dbReference type="SUPFAM" id="SSF47413">
    <property type="entry name" value="lambda repressor-like DNA-binding domains"/>
    <property type="match status" value="1"/>
</dbReference>
<protein>
    <submittedName>
        <fullName evidence="2">Helix-turn-helix domain protein</fullName>
    </submittedName>
</protein>